<dbReference type="Proteomes" id="UP000887562">
    <property type="component" value="Unplaced"/>
</dbReference>
<dbReference type="WBParaSite" id="maker-E.canG7_contigs_0697-snap-gene-0.24-mRNA-1">
    <property type="protein sequence ID" value="maker-E.canG7_contigs_0697-snap-gene-0.24-mRNA-1"/>
    <property type="gene ID" value="EcG7_04463"/>
</dbReference>
<organism evidence="2 3">
    <name type="scientific">Echinococcus canadensis</name>
    <dbReference type="NCBI Taxonomy" id="519352"/>
    <lineage>
        <taxon>Eukaryota</taxon>
        <taxon>Metazoa</taxon>
        <taxon>Spiralia</taxon>
        <taxon>Lophotrochozoa</taxon>
        <taxon>Platyhelminthes</taxon>
        <taxon>Cestoda</taxon>
        <taxon>Eucestoda</taxon>
        <taxon>Cyclophyllidea</taxon>
        <taxon>Taeniidae</taxon>
        <taxon>Echinococcus</taxon>
        <taxon>Echinococcus canadensis group</taxon>
    </lineage>
</organism>
<reference evidence="3" key="1">
    <citation type="submission" date="2022-11" db="UniProtKB">
        <authorList>
            <consortium name="WormBaseParasite"/>
        </authorList>
    </citation>
    <scope>IDENTIFICATION</scope>
</reference>
<feature type="region of interest" description="Disordered" evidence="1">
    <location>
        <begin position="25"/>
        <end position="65"/>
    </location>
</feature>
<protein>
    <submittedName>
        <fullName evidence="3">Uncharacterized protein</fullName>
    </submittedName>
</protein>
<accession>A0A915ESU5</accession>
<proteinExistence type="predicted"/>
<name>A0A915ESU5_9CEST</name>
<keyword evidence="2" id="KW-1185">Reference proteome</keyword>
<dbReference type="AlphaFoldDB" id="A0A915ESU5"/>
<evidence type="ECO:0000313" key="2">
    <source>
        <dbReference type="Proteomes" id="UP000887562"/>
    </source>
</evidence>
<evidence type="ECO:0000256" key="1">
    <source>
        <dbReference type="SAM" id="MobiDB-lite"/>
    </source>
</evidence>
<sequence>MQYLPNQIRKHSTMSCSLPSLQIKKRSFSAHKPDAMQTARQFEQEQDDKDEQAPNVDSAEPSYTY</sequence>
<evidence type="ECO:0000313" key="3">
    <source>
        <dbReference type="WBParaSite" id="maker-E.canG7_contigs_0697-snap-gene-0.24-mRNA-1"/>
    </source>
</evidence>